<dbReference type="Proteomes" id="UP000694396">
    <property type="component" value="Unplaced"/>
</dbReference>
<name>A0A8C3R296_9PASS</name>
<keyword evidence="3" id="KW-1185">Reference proteome</keyword>
<protein>
    <recommendedName>
        <fullName evidence="4">Secreted protein</fullName>
    </recommendedName>
</protein>
<evidence type="ECO:0008006" key="4">
    <source>
        <dbReference type="Google" id="ProtNLM"/>
    </source>
</evidence>
<proteinExistence type="predicted"/>
<keyword evidence="1" id="KW-0732">Signal</keyword>
<accession>A0A8C3R296</accession>
<dbReference type="Ensembl" id="ENSCRFT00000015482.1">
    <property type="protein sequence ID" value="ENSCRFP00000014953.1"/>
    <property type="gene ID" value="ENSCRFG00000011543.1"/>
</dbReference>
<organism evidence="2 3">
    <name type="scientific">Cyanoderma ruficeps</name>
    <name type="common">rufous-capped babbler</name>
    <dbReference type="NCBI Taxonomy" id="181631"/>
    <lineage>
        <taxon>Eukaryota</taxon>
        <taxon>Metazoa</taxon>
        <taxon>Chordata</taxon>
        <taxon>Craniata</taxon>
        <taxon>Vertebrata</taxon>
        <taxon>Euteleostomi</taxon>
        <taxon>Archelosauria</taxon>
        <taxon>Archosauria</taxon>
        <taxon>Dinosauria</taxon>
        <taxon>Saurischia</taxon>
        <taxon>Theropoda</taxon>
        <taxon>Coelurosauria</taxon>
        <taxon>Aves</taxon>
        <taxon>Neognathae</taxon>
        <taxon>Neoaves</taxon>
        <taxon>Telluraves</taxon>
        <taxon>Australaves</taxon>
        <taxon>Passeriformes</taxon>
        <taxon>Sylvioidea</taxon>
        <taxon>Timaliidae</taxon>
        <taxon>Cyanoderma</taxon>
    </lineage>
</organism>
<dbReference type="AlphaFoldDB" id="A0A8C3R296"/>
<feature type="chain" id="PRO_5034174980" description="Secreted protein" evidence="1">
    <location>
        <begin position="20"/>
        <end position="155"/>
    </location>
</feature>
<evidence type="ECO:0000313" key="2">
    <source>
        <dbReference type="Ensembl" id="ENSCRFP00000014953.1"/>
    </source>
</evidence>
<feature type="signal peptide" evidence="1">
    <location>
        <begin position="1"/>
        <end position="19"/>
    </location>
</feature>
<evidence type="ECO:0000256" key="1">
    <source>
        <dbReference type="SAM" id="SignalP"/>
    </source>
</evidence>
<reference evidence="2" key="1">
    <citation type="submission" date="2025-08" db="UniProtKB">
        <authorList>
            <consortium name="Ensembl"/>
        </authorList>
    </citation>
    <scope>IDENTIFICATION</scope>
</reference>
<sequence>MRTSSALSVFWGLINLLMASTKMLNISAVAKTELPNAPSTSARQKPKVLALCHLMRLKRTPNSPMIMEIRWERTAKASEAKERELPTLTTHMRMRRLLRPEYRPMPAAPCPALPGSTETALSEEQLPARDPALQLSAFLFKTPICVHICTQLVLR</sequence>
<reference evidence="2" key="2">
    <citation type="submission" date="2025-09" db="UniProtKB">
        <authorList>
            <consortium name="Ensembl"/>
        </authorList>
    </citation>
    <scope>IDENTIFICATION</scope>
</reference>
<evidence type="ECO:0000313" key="3">
    <source>
        <dbReference type="Proteomes" id="UP000694396"/>
    </source>
</evidence>